<accession>A0ABT8Y4K2</accession>
<feature type="compositionally biased region" description="Polar residues" evidence="1">
    <location>
        <begin position="110"/>
        <end position="119"/>
    </location>
</feature>
<keyword evidence="2" id="KW-0732">Signal</keyword>
<gene>
    <name evidence="3" type="ORF">Q4F19_02485</name>
</gene>
<evidence type="ECO:0000256" key="2">
    <source>
        <dbReference type="SAM" id="SignalP"/>
    </source>
</evidence>
<dbReference type="InterPro" id="IPR021395">
    <property type="entry name" value="DUF3035"/>
</dbReference>
<dbReference type="RefSeq" id="WP_303539553.1">
    <property type="nucleotide sequence ID" value="NZ_JAUOTP010000001.1"/>
</dbReference>
<feature type="chain" id="PRO_5047413898" evidence="2">
    <location>
        <begin position="22"/>
        <end position="147"/>
    </location>
</feature>
<dbReference type="EMBL" id="JAUOTP010000001">
    <property type="protein sequence ID" value="MDO6413241.1"/>
    <property type="molecule type" value="Genomic_DNA"/>
</dbReference>
<proteinExistence type="predicted"/>
<organism evidence="3 4">
    <name type="scientific">Sphingomonas natans</name>
    <dbReference type="NCBI Taxonomy" id="3063330"/>
    <lineage>
        <taxon>Bacteria</taxon>
        <taxon>Pseudomonadati</taxon>
        <taxon>Pseudomonadota</taxon>
        <taxon>Alphaproteobacteria</taxon>
        <taxon>Sphingomonadales</taxon>
        <taxon>Sphingomonadaceae</taxon>
        <taxon>Sphingomonas</taxon>
    </lineage>
</organism>
<protein>
    <submittedName>
        <fullName evidence="3">DUF3035 domain-containing protein</fullName>
    </submittedName>
</protein>
<dbReference type="Proteomes" id="UP001169764">
    <property type="component" value="Unassembled WGS sequence"/>
</dbReference>
<dbReference type="Pfam" id="PF11233">
    <property type="entry name" value="DUF3035"/>
    <property type="match status" value="1"/>
</dbReference>
<evidence type="ECO:0000313" key="4">
    <source>
        <dbReference type="Proteomes" id="UP001169764"/>
    </source>
</evidence>
<keyword evidence="4" id="KW-1185">Reference proteome</keyword>
<name>A0ABT8Y4K2_9SPHN</name>
<feature type="compositionally biased region" description="Low complexity" evidence="1">
    <location>
        <begin position="137"/>
        <end position="147"/>
    </location>
</feature>
<evidence type="ECO:0000313" key="3">
    <source>
        <dbReference type="EMBL" id="MDO6413241.1"/>
    </source>
</evidence>
<reference evidence="3" key="1">
    <citation type="submission" date="2023-07" db="EMBL/GenBank/DDBJ databases">
        <authorList>
            <person name="Kim M."/>
        </authorList>
    </citation>
    <scope>NUCLEOTIDE SEQUENCE</scope>
    <source>
        <strain evidence="3">BIUV-7</strain>
    </source>
</reference>
<sequence>MSKRIWVAAVPLALLTLAGCAAKTPKGVFAGRSGPDEFVVGRAQPLVVPPDFALVPPRPGEPRPQEADSSTQALNALFGGQVQPSAGEQAMLQAAGPPAAPGIRSEAGSPGTTTVNKGSATRDILNAPPSAGTDAKASTPSSAPAPQ</sequence>
<feature type="region of interest" description="Disordered" evidence="1">
    <location>
        <begin position="86"/>
        <end position="147"/>
    </location>
</feature>
<comment type="caution">
    <text evidence="3">The sequence shown here is derived from an EMBL/GenBank/DDBJ whole genome shotgun (WGS) entry which is preliminary data.</text>
</comment>
<feature type="signal peptide" evidence="2">
    <location>
        <begin position="1"/>
        <end position="21"/>
    </location>
</feature>
<evidence type="ECO:0000256" key="1">
    <source>
        <dbReference type="SAM" id="MobiDB-lite"/>
    </source>
</evidence>
<dbReference type="PROSITE" id="PS51257">
    <property type="entry name" value="PROKAR_LIPOPROTEIN"/>
    <property type="match status" value="1"/>
</dbReference>